<protein>
    <recommendedName>
        <fullName evidence="1">DUF6036 domain-containing protein</fullName>
    </recommendedName>
</protein>
<dbReference type="Proteomes" id="UP000075604">
    <property type="component" value="Unassembled WGS sequence"/>
</dbReference>
<name>A0A150Q8A9_SORCE</name>
<sequence>MVDPSAVRRIVIDAARLVKTGEIVVFGSASLAFWLENAPTSRDVDLWVTPSERGDAVEALMGELSWYHERHSSYVEVLGPETFAGPRTWRERALRLSLPEAPGVAVIVPHPHDVLISKLERLAPSDRDHIQRILSEAPIDRDRLEALAAESPYRTGDAPPASTEAFELHIAEILATLPE</sequence>
<feature type="domain" description="DUF6036" evidence="1">
    <location>
        <begin position="13"/>
        <end position="150"/>
    </location>
</feature>
<evidence type="ECO:0000313" key="3">
    <source>
        <dbReference type="Proteomes" id="UP000075604"/>
    </source>
</evidence>
<reference evidence="2 3" key="1">
    <citation type="submission" date="2014-02" db="EMBL/GenBank/DDBJ databases">
        <title>The small core and large imbalanced accessory genome model reveals a collaborative survival strategy of Sorangium cellulosum strains in nature.</title>
        <authorList>
            <person name="Han K."/>
            <person name="Peng R."/>
            <person name="Blom J."/>
            <person name="Li Y.-Z."/>
        </authorList>
    </citation>
    <scope>NUCLEOTIDE SEQUENCE [LARGE SCALE GENOMIC DNA]</scope>
    <source>
        <strain evidence="2 3">So0157-18</strain>
    </source>
</reference>
<comment type="caution">
    <text evidence="2">The sequence shown here is derived from an EMBL/GenBank/DDBJ whole genome shotgun (WGS) entry which is preliminary data.</text>
</comment>
<dbReference type="AlphaFoldDB" id="A0A150Q8A9"/>
<evidence type="ECO:0000313" key="2">
    <source>
        <dbReference type="EMBL" id="KYF63986.1"/>
    </source>
</evidence>
<gene>
    <name evidence="2" type="ORF">BE04_21875</name>
</gene>
<dbReference type="InterPro" id="IPR045792">
    <property type="entry name" value="DUF6036"/>
</dbReference>
<accession>A0A150Q8A9</accession>
<dbReference type="Pfam" id="PF19502">
    <property type="entry name" value="DUF6036"/>
    <property type="match status" value="1"/>
</dbReference>
<proteinExistence type="predicted"/>
<dbReference type="EMBL" id="JELX01000558">
    <property type="protein sequence ID" value="KYF63986.1"/>
    <property type="molecule type" value="Genomic_DNA"/>
</dbReference>
<evidence type="ECO:0000259" key="1">
    <source>
        <dbReference type="Pfam" id="PF19502"/>
    </source>
</evidence>
<organism evidence="2 3">
    <name type="scientific">Sorangium cellulosum</name>
    <name type="common">Polyangium cellulosum</name>
    <dbReference type="NCBI Taxonomy" id="56"/>
    <lineage>
        <taxon>Bacteria</taxon>
        <taxon>Pseudomonadati</taxon>
        <taxon>Myxococcota</taxon>
        <taxon>Polyangia</taxon>
        <taxon>Polyangiales</taxon>
        <taxon>Polyangiaceae</taxon>
        <taxon>Sorangium</taxon>
    </lineage>
</organism>